<dbReference type="CDD" id="cd06581">
    <property type="entry name" value="TM_PBP1_LivM_like"/>
    <property type="match status" value="1"/>
</dbReference>
<evidence type="ECO:0000256" key="2">
    <source>
        <dbReference type="ARBA" id="ARBA00022475"/>
    </source>
</evidence>
<feature type="transmembrane region" description="Helical" evidence="6">
    <location>
        <begin position="31"/>
        <end position="49"/>
    </location>
</feature>
<dbReference type="GO" id="GO:0005886">
    <property type="term" value="C:plasma membrane"/>
    <property type="evidence" value="ECO:0007669"/>
    <property type="project" value="UniProtKB-SubCell"/>
</dbReference>
<gene>
    <name evidence="7" type="ORF">SAMN05444123_10932</name>
</gene>
<feature type="transmembrane region" description="Helical" evidence="6">
    <location>
        <begin position="111"/>
        <end position="130"/>
    </location>
</feature>
<dbReference type="OrthoDB" id="9804361at2"/>
<evidence type="ECO:0000256" key="4">
    <source>
        <dbReference type="ARBA" id="ARBA00022989"/>
    </source>
</evidence>
<evidence type="ECO:0000313" key="8">
    <source>
        <dbReference type="Proteomes" id="UP000199615"/>
    </source>
</evidence>
<dbReference type="Pfam" id="PF02653">
    <property type="entry name" value="BPD_transp_2"/>
    <property type="match status" value="1"/>
</dbReference>
<comment type="subcellular location">
    <subcellularLocation>
        <location evidence="1">Cell membrane</location>
        <topology evidence="1">Multi-pass membrane protein</topology>
    </subcellularLocation>
</comment>
<keyword evidence="2" id="KW-1003">Cell membrane</keyword>
<dbReference type="AlphaFoldDB" id="A0A1H8VJW5"/>
<protein>
    <submittedName>
        <fullName evidence="7">Amino acid/amide ABC transporter membrane protein 2, HAAT family</fullName>
    </submittedName>
</protein>
<keyword evidence="8" id="KW-1185">Reference proteome</keyword>
<feature type="transmembrane region" description="Helical" evidence="6">
    <location>
        <begin position="207"/>
        <end position="230"/>
    </location>
</feature>
<dbReference type="PANTHER" id="PTHR30482">
    <property type="entry name" value="HIGH-AFFINITY BRANCHED-CHAIN AMINO ACID TRANSPORT SYSTEM PERMEASE"/>
    <property type="match status" value="1"/>
</dbReference>
<evidence type="ECO:0000256" key="3">
    <source>
        <dbReference type="ARBA" id="ARBA00022692"/>
    </source>
</evidence>
<keyword evidence="5 6" id="KW-0472">Membrane</keyword>
<dbReference type="Gene3D" id="1.10.3470.10">
    <property type="entry name" value="ABC transporter involved in vitamin B12 uptake, BtuC"/>
    <property type="match status" value="1"/>
</dbReference>
<feature type="transmembrane region" description="Helical" evidence="6">
    <location>
        <begin position="82"/>
        <end position="104"/>
    </location>
</feature>
<evidence type="ECO:0000313" key="7">
    <source>
        <dbReference type="EMBL" id="SEP15732.1"/>
    </source>
</evidence>
<dbReference type="Proteomes" id="UP000199615">
    <property type="component" value="Unassembled WGS sequence"/>
</dbReference>
<evidence type="ECO:0000256" key="1">
    <source>
        <dbReference type="ARBA" id="ARBA00004651"/>
    </source>
</evidence>
<keyword evidence="4 6" id="KW-1133">Transmembrane helix</keyword>
<dbReference type="EMBL" id="FODT01000009">
    <property type="protein sequence ID" value="SEP15732.1"/>
    <property type="molecule type" value="Genomic_DNA"/>
</dbReference>
<name>A0A1H8VJW5_9BRAD</name>
<dbReference type="InterPro" id="IPR001851">
    <property type="entry name" value="ABC_transp_permease"/>
</dbReference>
<dbReference type="InterPro" id="IPR043428">
    <property type="entry name" value="LivM-like"/>
</dbReference>
<keyword evidence="3 6" id="KW-0812">Transmembrane</keyword>
<organism evidence="7 8">
    <name type="scientific">Rhodopseudomonas pseudopalustris</name>
    <dbReference type="NCBI Taxonomy" id="1513892"/>
    <lineage>
        <taxon>Bacteria</taxon>
        <taxon>Pseudomonadati</taxon>
        <taxon>Pseudomonadota</taxon>
        <taxon>Alphaproteobacteria</taxon>
        <taxon>Hyphomicrobiales</taxon>
        <taxon>Nitrobacteraceae</taxon>
        <taxon>Rhodopseudomonas</taxon>
    </lineage>
</organism>
<feature type="transmembrane region" description="Helical" evidence="6">
    <location>
        <begin position="56"/>
        <end position="76"/>
    </location>
</feature>
<dbReference type="RefSeq" id="WP_092685388.1">
    <property type="nucleotide sequence ID" value="NZ_FODT01000009.1"/>
</dbReference>
<sequence>MAIRNALSIAAAILVIGGLLSAVLPEYYLRLLNLSAISAVAVIGLNFAFGYAGLISLGHAAFVGVGAYGLAILTVTSGWSPWLAAPAAIAATAVLAALIGYPLLRLRGHYLALATLGLNVSFYIVTSNWIDLTGGTNGIARIPELTIGTLAVAGEHRFLWLALVVLAIVAALAAILHGSRHGREMMAVRDDEIASEMIGIDTTRVKITAFVLSAVCAAIAGCLFALHVRFVAPEDFTYAHSITYLAMLIVGGESTIVGAILGAILLTFLPEWLRFLGTAYLFFFGLLMLCILVFLPTGLVGLGQRLRRSRKPSSAASVRVPEAKP</sequence>
<feature type="transmembrane region" description="Helical" evidence="6">
    <location>
        <begin position="280"/>
        <end position="302"/>
    </location>
</feature>
<proteinExistence type="predicted"/>
<evidence type="ECO:0000256" key="6">
    <source>
        <dbReference type="SAM" id="Phobius"/>
    </source>
</evidence>
<evidence type="ECO:0000256" key="5">
    <source>
        <dbReference type="ARBA" id="ARBA00023136"/>
    </source>
</evidence>
<accession>A0A1H8VJW5</accession>
<feature type="transmembrane region" description="Helical" evidence="6">
    <location>
        <begin position="242"/>
        <end position="268"/>
    </location>
</feature>
<dbReference type="InterPro" id="IPR037294">
    <property type="entry name" value="ABC_BtuC-like"/>
</dbReference>
<feature type="transmembrane region" description="Helical" evidence="6">
    <location>
        <begin position="158"/>
        <end position="176"/>
    </location>
</feature>
<reference evidence="8" key="1">
    <citation type="submission" date="2016-10" db="EMBL/GenBank/DDBJ databases">
        <authorList>
            <person name="Varghese N."/>
            <person name="Submissions S."/>
        </authorList>
    </citation>
    <scope>NUCLEOTIDE SEQUENCE [LARGE SCALE GENOMIC DNA]</scope>
    <source>
        <strain evidence="8">DSM 123</strain>
    </source>
</reference>
<dbReference type="GO" id="GO:0015658">
    <property type="term" value="F:branched-chain amino acid transmembrane transporter activity"/>
    <property type="evidence" value="ECO:0007669"/>
    <property type="project" value="InterPro"/>
</dbReference>
<dbReference type="PANTHER" id="PTHR30482:SF10">
    <property type="entry name" value="HIGH-AFFINITY BRANCHED-CHAIN AMINO ACID TRANSPORT PROTEIN BRAE"/>
    <property type="match status" value="1"/>
</dbReference>